<proteinExistence type="predicted"/>
<protein>
    <recommendedName>
        <fullName evidence="1">SnoaL-like domain-containing protein</fullName>
    </recommendedName>
</protein>
<sequence>MSAPALPSPVAEFVAAVNRGDAAAALAFFGRDGVVDDWGTRHVGAAAIAQWSAREFVGARGRLTPTRVGRDGGRIVVDAGWRSDFYSGDSRFVFTVDGARIREMRIVGH</sequence>
<dbReference type="EMBL" id="CP013140">
    <property type="protein sequence ID" value="ALN58818.1"/>
    <property type="molecule type" value="Genomic_DNA"/>
</dbReference>
<organism evidence="2 3">
    <name type="scientific">Lysobacter enzymogenes</name>
    <dbReference type="NCBI Taxonomy" id="69"/>
    <lineage>
        <taxon>Bacteria</taxon>
        <taxon>Pseudomonadati</taxon>
        <taxon>Pseudomonadota</taxon>
        <taxon>Gammaproteobacteria</taxon>
        <taxon>Lysobacterales</taxon>
        <taxon>Lysobacteraceae</taxon>
        <taxon>Lysobacter</taxon>
    </lineage>
</organism>
<dbReference type="AlphaFoldDB" id="A0A0S2DJZ1"/>
<dbReference type="InterPro" id="IPR032710">
    <property type="entry name" value="NTF2-like_dom_sf"/>
</dbReference>
<dbReference type="PATRIC" id="fig|69.6.peg.3420"/>
<dbReference type="Proteomes" id="UP000061569">
    <property type="component" value="Chromosome"/>
</dbReference>
<reference evidence="2 3" key="1">
    <citation type="submission" date="2015-11" db="EMBL/GenBank/DDBJ databases">
        <title>Genome sequences of Lysobacter enzymogenes strain C3 and Lysobacter antibioticus ATCC 29479.</title>
        <authorList>
            <person name="Kobayashi D.Y."/>
        </authorList>
    </citation>
    <scope>NUCLEOTIDE SEQUENCE [LARGE SCALE GENOMIC DNA]</scope>
    <source>
        <strain evidence="2 3">C3</strain>
    </source>
</reference>
<dbReference type="STRING" id="69.GLE_3473"/>
<dbReference type="InterPro" id="IPR037401">
    <property type="entry name" value="SnoaL-like"/>
</dbReference>
<accession>A0A0S2DJZ1</accession>
<dbReference type="SUPFAM" id="SSF54427">
    <property type="entry name" value="NTF2-like"/>
    <property type="match status" value="1"/>
</dbReference>
<dbReference type="KEGG" id="lez:GLE_3473"/>
<dbReference type="OrthoDB" id="6059001at2"/>
<evidence type="ECO:0000313" key="3">
    <source>
        <dbReference type="Proteomes" id="UP000061569"/>
    </source>
</evidence>
<name>A0A0S2DJZ1_LYSEN</name>
<evidence type="ECO:0000259" key="1">
    <source>
        <dbReference type="Pfam" id="PF12680"/>
    </source>
</evidence>
<dbReference type="Pfam" id="PF12680">
    <property type="entry name" value="SnoaL_2"/>
    <property type="match status" value="1"/>
</dbReference>
<dbReference type="Gene3D" id="3.10.450.50">
    <property type="match status" value="1"/>
</dbReference>
<feature type="domain" description="SnoaL-like" evidence="1">
    <location>
        <begin position="10"/>
        <end position="108"/>
    </location>
</feature>
<evidence type="ECO:0000313" key="2">
    <source>
        <dbReference type="EMBL" id="ALN58818.1"/>
    </source>
</evidence>
<gene>
    <name evidence="2" type="ORF">GLE_3473</name>
</gene>